<accession>A0ABY7G7E2</accession>
<gene>
    <name evidence="3" type="ORF">MAR_002800</name>
</gene>
<evidence type="ECO:0000313" key="4">
    <source>
        <dbReference type="Proteomes" id="UP001164746"/>
    </source>
</evidence>
<proteinExistence type="inferred from homology"/>
<evidence type="ECO:0000256" key="1">
    <source>
        <dbReference type="ARBA" id="ARBA00006270"/>
    </source>
</evidence>
<dbReference type="Proteomes" id="UP001164746">
    <property type="component" value="Chromosome 16"/>
</dbReference>
<organism evidence="3 4">
    <name type="scientific">Mya arenaria</name>
    <name type="common">Soft-shell clam</name>
    <dbReference type="NCBI Taxonomy" id="6604"/>
    <lineage>
        <taxon>Eukaryota</taxon>
        <taxon>Metazoa</taxon>
        <taxon>Spiralia</taxon>
        <taxon>Lophotrochozoa</taxon>
        <taxon>Mollusca</taxon>
        <taxon>Bivalvia</taxon>
        <taxon>Autobranchia</taxon>
        <taxon>Heteroconchia</taxon>
        <taxon>Euheterodonta</taxon>
        <taxon>Imparidentia</taxon>
        <taxon>Neoheterodontei</taxon>
        <taxon>Myida</taxon>
        <taxon>Myoidea</taxon>
        <taxon>Myidae</taxon>
        <taxon>Mya</taxon>
    </lineage>
</organism>
<dbReference type="Gene3D" id="3.40.50.300">
    <property type="entry name" value="P-loop containing nucleotide triphosphate hydrolases"/>
    <property type="match status" value="1"/>
</dbReference>
<dbReference type="InterPro" id="IPR005225">
    <property type="entry name" value="Small_GTP-bd"/>
</dbReference>
<reference evidence="3" key="1">
    <citation type="submission" date="2022-11" db="EMBL/GenBank/DDBJ databases">
        <title>Centuries of genome instability and evolution in soft-shell clam transmissible cancer (bioRxiv).</title>
        <authorList>
            <person name="Hart S.F.M."/>
            <person name="Yonemitsu M.A."/>
            <person name="Giersch R.M."/>
            <person name="Beal B.F."/>
            <person name="Arriagada G."/>
            <person name="Davis B.W."/>
            <person name="Ostrander E.A."/>
            <person name="Goff S.P."/>
            <person name="Metzger M.J."/>
        </authorList>
    </citation>
    <scope>NUCLEOTIDE SEQUENCE</scope>
    <source>
        <strain evidence="3">MELC-2E11</strain>
        <tissue evidence="3">Siphon/mantle</tissue>
    </source>
</reference>
<dbReference type="InterPro" id="IPR027417">
    <property type="entry name" value="P-loop_NTPase"/>
</dbReference>
<dbReference type="NCBIfam" id="TIGR00231">
    <property type="entry name" value="small_GTP"/>
    <property type="match status" value="1"/>
</dbReference>
<dbReference type="SMART" id="SM00173">
    <property type="entry name" value="RAS"/>
    <property type="match status" value="1"/>
</dbReference>
<dbReference type="SMART" id="SM00175">
    <property type="entry name" value="RAB"/>
    <property type="match status" value="1"/>
</dbReference>
<keyword evidence="4" id="KW-1185">Reference proteome</keyword>
<feature type="compositionally biased region" description="Polar residues" evidence="2">
    <location>
        <begin position="188"/>
        <end position="201"/>
    </location>
</feature>
<dbReference type="SMART" id="SM00174">
    <property type="entry name" value="RHO"/>
    <property type="match status" value="1"/>
</dbReference>
<dbReference type="EMBL" id="CP111027">
    <property type="protein sequence ID" value="WAR29232.1"/>
    <property type="molecule type" value="Genomic_DNA"/>
</dbReference>
<dbReference type="SUPFAM" id="SSF52540">
    <property type="entry name" value="P-loop containing nucleoside triphosphate hydrolases"/>
    <property type="match status" value="1"/>
</dbReference>
<evidence type="ECO:0000313" key="3">
    <source>
        <dbReference type="EMBL" id="WAR29232.1"/>
    </source>
</evidence>
<evidence type="ECO:0000256" key="2">
    <source>
        <dbReference type="SAM" id="MobiDB-lite"/>
    </source>
</evidence>
<dbReference type="PANTHER" id="PTHR47979">
    <property type="entry name" value="DRAB11-RELATED"/>
    <property type="match status" value="1"/>
</dbReference>
<feature type="region of interest" description="Disordered" evidence="2">
    <location>
        <begin position="180"/>
        <end position="201"/>
    </location>
</feature>
<dbReference type="Pfam" id="PF00071">
    <property type="entry name" value="Ras"/>
    <property type="match status" value="1"/>
</dbReference>
<dbReference type="InterPro" id="IPR001806">
    <property type="entry name" value="Small_GTPase"/>
</dbReference>
<name>A0ABY7G7E2_MYAAR</name>
<sequence>MKQTWEQSQSSANDLSETVSTMGMGKELMNKMKGSSFSETFDEAWRREKSASAVPFGLERKQLERKTEVSLYEKIVLVGDSGVGKTNLLSRFTRNEFNMESKSTIGVEFATRNMQIKGKTVRAQIWDTAGQERYRAITSVYVYYRGAVGALVVYDISKASSFENLDKWLDIFKLQVDAPPPNRGETTKLGNQEEQVTNRVV</sequence>
<dbReference type="PRINTS" id="PR00449">
    <property type="entry name" value="RASTRNSFRMNG"/>
</dbReference>
<comment type="similarity">
    <text evidence="1">Belongs to the small GTPase superfamily. Rab family.</text>
</comment>
<dbReference type="PROSITE" id="PS51419">
    <property type="entry name" value="RAB"/>
    <property type="match status" value="1"/>
</dbReference>
<protein>
    <submittedName>
        <fullName evidence="3">YPT31-like protein</fullName>
    </submittedName>
</protein>
<dbReference type="InterPro" id="IPR050209">
    <property type="entry name" value="Rab_GTPases_membrane_traffic"/>
</dbReference>